<gene>
    <name evidence="1" type="ORF">KUCAC02_007985</name>
</gene>
<organism evidence="1 2">
    <name type="scientific">Chaenocephalus aceratus</name>
    <name type="common">Blackfin icefish</name>
    <name type="synonym">Chaenichthys aceratus</name>
    <dbReference type="NCBI Taxonomy" id="36190"/>
    <lineage>
        <taxon>Eukaryota</taxon>
        <taxon>Metazoa</taxon>
        <taxon>Chordata</taxon>
        <taxon>Craniata</taxon>
        <taxon>Vertebrata</taxon>
        <taxon>Euteleostomi</taxon>
        <taxon>Actinopterygii</taxon>
        <taxon>Neopterygii</taxon>
        <taxon>Teleostei</taxon>
        <taxon>Neoteleostei</taxon>
        <taxon>Acanthomorphata</taxon>
        <taxon>Eupercaria</taxon>
        <taxon>Perciformes</taxon>
        <taxon>Notothenioidei</taxon>
        <taxon>Channichthyidae</taxon>
        <taxon>Chaenocephalus</taxon>
    </lineage>
</organism>
<name>A0ACB9X8X7_CHAAC</name>
<accession>A0ACB9X8X7</accession>
<keyword evidence="2" id="KW-1185">Reference proteome</keyword>
<reference evidence="1" key="1">
    <citation type="submission" date="2022-05" db="EMBL/GenBank/DDBJ databases">
        <title>Chromosome-level genome of Chaenocephalus aceratus.</title>
        <authorList>
            <person name="Park H."/>
        </authorList>
    </citation>
    <scope>NUCLEOTIDE SEQUENCE</scope>
    <source>
        <strain evidence="1">KU_202001</strain>
    </source>
</reference>
<protein>
    <submittedName>
        <fullName evidence="1">Uncharacterized protein</fullName>
    </submittedName>
</protein>
<evidence type="ECO:0000313" key="2">
    <source>
        <dbReference type="Proteomes" id="UP001057452"/>
    </source>
</evidence>
<dbReference type="Proteomes" id="UP001057452">
    <property type="component" value="Chromosome 8"/>
</dbReference>
<feature type="non-terminal residue" evidence="1">
    <location>
        <position position="124"/>
    </location>
</feature>
<proteinExistence type="predicted"/>
<sequence>AISLMNNERQRITLPAQVFHVIDDGFPHLSSPASDLDIHESISTSEEHSGRGCCWRKSRLSIVSRTAWTRKRIRLPSIFSRASQWSCCVLSKRFTPSFSCGCSASLTCLSSPGHLVLLMVCPCS</sequence>
<dbReference type="EMBL" id="CM043792">
    <property type="protein sequence ID" value="KAI4822434.1"/>
    <property type="molecule type" value="Genomic_DNA"/>
</dbReference>
<feature type="non-terminal residue" evidence="1">
    <location>
        <position position="1"/>
    </location>
</feature>
<evidence type="ECO:0000313" key="1">
    <source>
        <dbReference type="EMBL" id="KAI4822434.1"/>
    </source>
</evidence>
<comment type="caution">
    <text evidence="1">The sequence shown here is derived from an EMBL/GenBank/DDBJ whole genome shotgun (WGS) entry which is preliminary data.</text>
</comment>